<comment type="caution">
    <text evidence="9">The sequence shown here is derived from an EMBL/GenBank/DDBJ whole genome shotgun (WGS) entry which is preliminary data.</text>
</comment>
<dbReference type="SUPFAM" id="SSF50249">
    <property type="entry name" value="Nucleic acid-binding proteins"/>
    <property type="match status" value="1"/>
</dbReference>
<evidence type="ECO:0000256" key="5">
    <source>
        <dbReference type="ARBA" id="ARBA00023204"/>
    </source>
</evidence>
<evidence type="ECO:0000313" key="9">
    <source>
        <dbReference type="EMBL" id="RMX08878.1"/>
    </source>
</evidence>
<keyword evidence="4 7" id="KW-0233">DNA recombination</keyword>
<dbReference type="AlphaFoldDB" id="A0A3M6R0U9"/>
<evidence type="ECO:0000259" key="8">
    <source>
        <dbReference type="Pfam" id="PF11967"/>
    </source>
</evidence>
<reference evidence="9 10" key="1">
    <citation type="submission" date="2018-10" db="EMBL/GenBank/DDBJ databases">
        <title>Draft genome of Cortibacter populi DSM10536.</title>
        <authorList>
            <person name="Bernier A.-M."/>
            <person name="Bernard K."/>
        </authorList>
    </citation>
    <scope>NUCLEOTIDE SEQUENCE [LARGE SCALE GENOMIC DNA]</scope>
    <source>
        <strain evidence="9 10">DSM 105136</strain>
    </source>
</reference>
<comment type="function">
    <text evidence="7">Involved in DNA repair and RecF pathway recombination.</text>
</comment>
<dbReference type="SUPFAM" id="SSF57863">
    <property type="entry name" value="ArfGap/RecO-like zinc finger"/>
    <property type="match status" value="1"/>
</dbReference>
<evidence type="ECO:0000256" key="2">
    <source>
        <dbReference type="ARBA" id="ARBA00021310"/>
    </source>
</evidence>
<dbReference type="InterPro" id="IPR037278">
    <property type="entry name" value="ARFGAP/RecO"/>
</dbReference>
<evidence type="ECO:0000256" key="4">
    <source>
        <dbReference type="ARBA" id="ARBA00023172"/>
    </source>
</evidence>
<keyword evidence="10" id="KW-1185">Reference proteome</keyword>
<dbReference type="Pfam" id="PF11967">
    <property type="entry name" value="RecO_N"/>
    <property type="match status" value="1"/>
</dbReference>
<name>A0A3M6R0U9_9BURK</name>
<keyword evidence="5 7" id="KW-0234">DNA repair</keyword>
<protein>
    <recommendedName>
        <fullName evidence="2 7">DNA repair protein RecO</fullName>
    </recommendedName>
    <alternativeName>
        <fullName evidence="6 7">Recombination protein O</fullName>
    </alternativeName>
</protein>
<evidence type="ECO:0000313" key="10">
    <source>
        <dbReference type="Proteomes" id="UP000278006"/>
    </source>
</evidence>
<dbReference type="OrthoDB" id="9804792at2"/>
<dbReference type="GO" id="GO:0006302">
    <property type="term" value="P:double-strand break repair"/>
    <property type="evidence" value="ECO:0007669"/>
    <property type="project" value="TreeGrafter"/>
</dbReference>
<evidence type="ECO:0000256" key="1">
    <source>
        <dbReference type="ARBA" id="ARBA00007452"/>
    </source>
</evidence>
<dbReference type="PANTHER" id="PTHR33991:SF1">
    <property type="entry name" value="DNA REPAIR PROTEIN RECO"/>
    <property type="match status" value="1"/>
</dbReference>
<proteinExistence type="inferred from homology"/>
<dbReference type="InterPro" id="IPR012340">
    <property type="entry name" value="NA-bd_OB-fold"/>
</dbReference>
<keyword evidence="3 7" id="KW-0227">DNA damage</keyword>
<evidence type="ECO:0000256" key="3">
    <source>
        <dbReference type="ARBA" id="ARBA00022763"/>
    </source>
</evidence>
<accession>A0A3M6R0U9</accession>
<organism evidence="9 10">
    <name type="scientific">Corticibacter populi</name>
    <dbReference type="NCBI Taxonomy" id="1550736"/>
    <lineage>
        <taxon>Bacteria</taxon>
        <taxon>Pseudomonadati</taxon>
        <taxon>Pseudomonadota</taxon>
        <taxon>Betaproteobacteria</taxon>
        <taxon>Burkholderiales</taxon>
        <taxon>Comamonadaceae</taxon>
        <taxon>Corticibacter</taxon>
    </lineage>
</organism>
<dbReference type="EMBL" id="RDQO01000001">
    <property type="protein sequence ID" value="RMX08878.1"/>
    <property type="molecule type" value="Genomic_DNA"/>
</dbReference>
<comment type="similarity">
    <text evidence="1 7">Belongs to the RecO family.</text>
</comment>
<dbReference type="Gene3D" id="1.20.1440.120">
    <property type="entry name" value="Recombination protein O, C-terminal domain"/>
    <property type="match status" value="1"/>
</dbReference>
<dbReference type="InterPro" id="IPR003717">
    <property type="entry name" value="RecO"/>
</dbReference>
<dbReference type="Pfam" id="PF02565">
    <property type="entry name" value="RecO_C"/>
    <property type="match status" value="1"/>
</dbReference>
<dbReference type="HAMAP" id="MF_00201">
    <property type="entry name" value="RecO"/>
    <property type="match status" value="1"/>
</dbReference>
<dbReference type="Gene3D" id="2.40.50.140">
    <property type="entry name" value="Nucleic acid-binding proteins"/>
    <property type="match status" value="1"/>
</dbReference>
<dbReference type="InterPro" id="IPR022572">
    <property type="entry name" value="DNA_rep/recomb_RecO_N"/>
</dbReference>
<sequence>MQRASGHQAFVLHHYPYSESSAIVELLTRERGRISAIAKGAKKPTSNFRAVLLPLQAVRVDYSFVENEGAEICSIRAIERSSGPAMPSGDALLAGLYLNELLMRMLVRAEPQAAIFDAFAATVRVLASDPGPILEALLRSFELVLLRQLGMLPDLSVQTLSQTPIEERRRYALVPEVGLHEAPADGRALPGSQWLALQQALASEQALAGCMRILGENATGLKQQLRAALAHYLGGELQTQRLMRGLRAL</sequence>
<evidence type="ECO:0000256" key="6">
    <source>
        <dbReference type="ARBA" id="ARBA00033409"/>
    </source>
</evidence>
<dbReference type="GO" id="GO:0043590">
    <property type="term" value="C:bacterial nucleoid"/>
    <property type="evidence" value="ECO:0007669"/>
    <property type="project" value="TreeGrafter"/>
</dbReference>
<dbReference type="InterPro" id="IPR042242">
    <property type="entry name" value="RecO_C"/>
</dbReference>
<dbReference type="Proteomes" id="UP000278006">
    <property type="component" value="Unassembled WGS sequence"/>
</dbReference>
<gene>
    <name evidence="7 9" type="primary">recO</name>
    <name evidence="9" type="ORF">D8I35_04145</name>
</gene>
<feature type="domain" description="DNA replication/recombination mediator RecO N-terminal" evidence="8">
    <location>
        <begin position="7"/>
        <end position="71"/>
    </location>
</feature>
<dbReference type="GO" id="GO:0006310">
    <property type="term" value="P:DNA recombination"/>
    <property type="evidence" value="ECO:0007669"/>
    <property type="project" value="UniProtKB-UniRule"/>
</dbReference>
<dbReference type="PANTHER" id="PTHR33991">
    <property type="entry name" value="DNA REPAIR PROTEIN RECO"/>
    <property type="match status" value="1"/>
</dbReference>
<evidence type="ECO:0000256" key="7">
    <source>
        <dbReference type="HAMAP-Rule" id="MF_00201"/>
    </source>
</evidence>
<dbReference type="NCBIfam" id="TIGR00613">
    <property type="entry name" value="reco"/>
    <property type="match status" value="1"/>
</dbReference>